<evidence type="ECO:0000256" key="1">
    <source>
        <dbReference type="SAM" id="MobiDB-lite"/>
    </source>
</evidence>
<feature type="compositionally biased region" description="Basic and acidic residues" evidence="1">
    <location>
        <begin position="266"/>
        <end position="277"/>
    </location>
</feature>
<dbReference type="PANTHER" id="PTHR24148">
    <property type="entry name" value="ANKYRIN REPEAT DOMAIN-CONTAINING PROTEIN 39 HOMOLOG-RELATED"/>
    <property type="match status" value="1"/>
</dbReference>
<feature type="region of interest" description="Disordered" evidence="1">
    <location>
        <begin position="1"/>
        <end position="21"/>
    </location>
</feature>
<sequence length="1654" mass="185519">MQIVTNMKGFPSKGDHGSEMDEMDWEATPEAGEDITRRHMNVATGSGMQLNAWSQVFVPLQETESSFEAIQINNTTRRIMETAVVGQKQERKWRKGTPRLTRNLIRRYKESSVAATPRHVQCAPKVENNPRGRPPTVENLDKNVRPMETPSSSQFELKTATQTEHQSQQQRPMQMPVWNSAPAISDFSTSRRPEEERKPIQAPLGWRANLERIEQTQQHRSMQTPMTNIAPAIATQAQTESWQHPRRMQGAMTNTFSALADFSTQNEEREQRSREDTIAMQPQQASWQPPRQMPPATTSIWSALQDFVEDDLEQDRRPIQAPLAMQQQQLQNWKAQRRMQSAMTNTFSASADFSERSSSPEPSPERRKMVQALALQQQAARFKASRLVAMGKDSPSKADTTENPGRRPMEHSYASHKQETGFAAHTLEEMGLNSPSSKDVSKNPDQRPADSYMAYKQQSIESAAPSPEEQSESVTVFRSKSPEHRLRASEITYGGLPGAFSLAKGPRRHIGASLDLDTNSSGFDTAIDKVIDEVKWPDANEFGATGKTPRPMDASLININNLVSFDVDRTQRLFSEDDLPEPFTKTESLAANSGQQPSYPEGTPQRKPMQPGFAQIQQQPQFSVPRTMDMPLVQPSEADRCPIFETPSLESWSMASDPRLSDQEQRRVAEFRLCYGEQQFRFSGPKAPFKPSVSSDVIDRNPAVKAPIEEDSADLVAESNLLTPDQQQTRATQLRLTQNSVAAQNYFETKRAEQPRPMELELVRKPNRLQSSIPRALKPDVSRVAPVLATQLQRDTWSFSEPEKIAEYLSQTAPAQHVHVPAPVTELSNLSIDSEKATLLPYQRQLRQLELTNKEAARRSFAYRQPTKPRSMESGLAIKDNQAEFESLQIQGESLDLAQLLPQTRPLQTVTANFARMEFSVSPEMLRATGGLHAMKYASVERSSHLEKRSFDILDVSDEAHKHLSSSVPSPTGEPPFKRPRSALDFRSQIEPTDSSTAKNEMEARFWEYIVANFPTSTKPKTFDASRNHGNPYKTLEHEDSIRILSIKPGTGPDIHCDLVETRLSCLSVDYEGLSYVWGNPGETEYLHFPTGSIKVTQNLCTALRHLRHSDKERRIWADAASINQGDVNERSHQVTLMRKIYMSASRVVLWLGPDTQNTARLAFSVVCSVASGGELNGKPLENAYFHGNDVSSADILDFPGKHGPPEAMNSRLWKPVQDLFGQSWFWRVWCIQEVALAKDAIAIWGSCTISWRYLGIAAARLRTSYLDVLDKNPMPGVFNAYFMYRISASQLTTGDLEPLRFNFPRLLALTRQFEATDPRDRVYGLLGLPTTDADAESGQLYVAPDYNKDTLQVYTDVASKAALDDSWGSLLSSVQTELVLDKTWPSWVPQWENVYTQMLAPAEGIPLLLPTDVSKKSGPRRVILSPKQPIATNPTLEVFAILVATVGDEINISTSLERDSSKLNSIFAMPLIRIWLDNPVDRLRLAWTLTAGKSWYGLPIDDTSSLRHLSDFYAFMKQLGINLSADQASLSADYSKFATAIFGTQGMEHAGDLESASWQRFTQSVRNVAHGRRLFLTQDRKMLGLGPEAMKEGDVIAIIEGALVPFVLRRESEGEDNGESSSHRFRVLGECYVCGVKLEAERAGRLPGLIHLI</sequence>
<evidence type="ECO:0000313" key="3">
    <source>
        <dbReference type="EMBL" id="KAF2671209.1"/>
    </source>
</evidence>
<dbReference type="Pfam" id="PF06985">
    <property type="entry name" value="HET"/>
    <property type="match status" value="1"/>
</dbReference>
<feature type="region of interest" description="Disordered" evidence="1">
    <location>
        <begin position="123"/>
        <end position="178"/>
    </location>
</feature>
<evidence type="ECO:0000259" key="2">
    <source>
        <dbReference type="Pfam" id="PF06985"/>
    </source>
</evidence>
<feature type="region of interest" description="Disordered" evidence="1">
    <location>
        <begin position="386"/>
        <end position="417"/>
    </location>
</feature>
<dbReference type="InterPro" id="IPR010730">
    <property type="entry name" value="HET"/>
</dbReference>
<proteinExistence type="predicted"/>
<evidence type="ECO:0000313" key="4">
    <source>
        <dbReference type="Proteomes" id="UP000799302"/>
    </source>
</evidence>
<feature type="region of interest" description="Disordered" evidence="1">
    <location>
        <begin position="266"/>
        <end position="294"/>
    </location>
</feature>
<feature type="compositionally biased region" description="Polar residues" evidence="1">
    <location>
        <begin position="587"/>
        <end position="598"/>
    </location>
</feature>
<feature type="region of interest" description="Disordered" evidence="1">
    <location>
        <begin position="346"/>
        <end position="370"/>
    </location>
</feature>
<dbReference type="EMBL" id="MU004233">
    <property type="protein sequence ID" value="KAF2671209.1"/>
    <property type="molecule type" value="Genomic_DNA"/>
</dbReference>
<accession>A0A6A6UG07</accession>
<protein>
    <recommendedName>
        <fullName evidence="2">Heterokaryon incompatibility domain-containing protein</fullName>
    </recommendedName>
</protein>
<feature type="compositionally biased region" description="Basic and acidic residues" evidence="1">
    <location>
        <begin position="394"/>
        <end position="410"/>
    </location>
</feature>
<dbReference type="Pfam" id="PF26639">
    <property type="entry name" value="Het-6_barrel"/>
    <property type="match status" value="1"/>
</dbReference>
<dbReference type="Proteomes" id="UP000799302">
    <property type="component" value="Unassembled WGS sequence"/>
</dbReference>
<feature type="compositionally biased region" description="Low complexity" evidence="1">
    <location>
        <begin position="458"/>
        <end position="468"/>
    </location>
</feature>
<feature type="region of interest" description="Disordered" evidence="1">
    <location>
        <begin position="458"/>
        <end position="481"/>
    </location>
</feature>
<feature type="region of interest" description="Disordered" evidence="1">
    <location>
        <begin position="587"/>
        <end position="614"/>
    </location>
</feature>
<gene>
    <name evidence="3" type="ORF">BT63DRAFT_210492</name>
</gene>
<dbReference type="InterPro" id="IPR052895">
    <property type="entry name" value="HetReg/Transcr_Mod"/>
</dbReference>
<feature type="domain" description="Heterokaryon incompatibility" evidence="2">
    <location>
        <begin position="1071"/>
        <end position="1234"/>
    </location>
</feature>
<dbReference type="PANTHER" id="PTHR24148:SF64">
    <property type="entry name" value="HETEROKARYON INCOMPATIBILITY DOMAIN-CONTAINING PROTEIN"/>
    <property type="match status" value="1"/>
</dbReference>
<feature type="compositionally biased region" description="Polar residues" evidence="1">
    <location>
        <begin position="280"/>
        <end position="294"/>
    </location>
</feature>
<reference evidence="3" key="1">
    <citation type="journal article" date="2020" name="Stud. Mycol.">
        <title>101 Dothideomycetes genomes: a test case for predicting lifestyles and emergence of pathogens.</title>
        <authorList>
            <person name="Haridas S."/>
            <person name="Albert R."/>
            <person name="Binder M."/>
            <person name="Bloem J."/>
            <person name="Labutti K."/>
            <person name="Salamov A."/>
            <person name="Andreopoulos B."/>
            <person name="Baker S."/>
            <person name="Barry K."/>
            <person name="Bills G."/>
            <person name="Bluhm B."/>
            <person name="Cannon C."/>
            <person name="Castanera R."/>
            <person name="Culley D."/>
            <person name="Daum C."/>
            <person name="Ezra D."/>
            <person name="Gonzalez J."/>
            <person name="Henrissat B."/>
            <person name="Kuo A."/>
            <person name="Liang C."/>
            <person name="Lipzen A."/>
            <person name="Lutzoni F."/>
            <person name="Magnuson J."/>
            <person name="Mondo S."/>
            <person name="Nolan M."/>
            <person name="Ohm R."/>
            <person name="Pangilinan J."/>
            <person name="Park H.-J."/>
            <person name="Ramirez L."/>
            <person name="Alfaro M."/>
            <person name="Sun H."/>
            <person name="Tritt A."/>
            <person name="Yoshinaga Y."/>
            <person name="Zwiers L.-H."/>
            <person name="Turgeon B."/>
            <person name="Goodwin S."/>
            <person name="Spatafora J."/>
            <person name="Crous P."/>
            <person name="Grigoriev I."/>
        </authorList>
    </citation>
    <scope>NUCLEOTIDE SEQUENCE</scope>
    <source>
        <strain evidence="3">CBS 115976</strain>
    </source>
</reference>
<keyword evidence="4" id="KW-1185">Reference proteome</keyword>
<organism evidence="3 4">
    <name type="scientific">Microthyrium microscopicum</name>
    <dbReference type="NCBI Taxonomy" id="703497"/>
    <lineage>
        <taxon>Eukaryota</taxon>
        <taxon>Fungi</taxon>
        <taxon>Dikarya</taxon>
        <taxon>Ascomycota</taxon>
        <taxon>Pezizomycotina</taxon>
        <taxon>Dothideomycetes</taxon>
        <taxon>Dothideomycetes incertae sedis</taxon>
        <taxon>Microthyriales</taxon>
        <taxon>Microthyriaceae</taxon>
        <taxon>Microthyrium</taxon>
    </lineage>
</organism>
<feature type="region of interest" description="Disordered" evidence="1">
    <location>
        <begin position="962"/>
        <end position="997"/>
    </location>
</feature>
<feature type="compositionally biased region" description="Polar residues" evidence="1">
    <location>
        <begin position="149"/>
        <end position="172"/>
    </location>
</feature>
<name>A0A6A6UG07_9PEZI</name>
<feature type="compositionally biased region" description="Low complexity" evidence="1">
    <location>
        <begin position="347"/>
        <end position="360"/>
    </location>
</feature>
<dbReference type="OrthoDB" id="5386682at2759"/>